<dbReference type="RefSeq" id="WP_155284037.1">
    <property type="nucleotide sequence ID" value="NZ_BLBC01000005.1"/>
</dbReference>
<dbReference type="EMBL" id="BLBC01000005">
    <property type="protein sequence ID" value="GET45359.1"/>
    <property type="molecule type" value="Genomic_DNA"/>
</dbReference>
<accession>A0A5M4B6Z3</accession>
<protein>
    <submittedName>
        <fullName evidence="1">Uncharacterized protein</fullName>
    </submittedName>
</protein>
<reference evidence="2" key="1">
    <citation type="journal article" date="2020" name="Int. J. Syst. Evol. Microbiol.">
        <title>Capnocytophaga felis sp. nov. isolated from the feline oral cavity.</title>
        <authorList>
            <person name="Suzuki M."/>
            <person name="Umeda K."/>
            <person name="Kimura M."/>
            <person name="Imaoka K."/>
            <person name="Morikawa S."/>
            <person name="Maeda K."/>
        </authorList>
    </citation>
    <scope>NUCLEOTIDE SEQUENCE [LARGE SCALE GENOMIC DNA]</scope>
    <source>
        <strain evidence="2">KC07070</strain>
    </source>
</reference>
<comment type="caution">
    <text evidence="1">The sequence shown here is derived from an EMBL/GenBank/DDBJ whole genome shotgun (WGS) entry which is preliminary data.</text>
</comment>
<name>A0A5M4B6Z3_9FLAO</name>
<gene>
    <name evidence="1" type="ORF">RCZ01_06610</name>
</gene>
<sequence length="161" mass="19235">MAKERNTEWKSTLIYKKIKQENYITKLTYPKFVEVCLDFVSYVVLPSSEKEIFHTDLQYARDFLRGKINNVARFEQEKKAYQNLSQLHGLDKEIQCLTKFCLTYNFLTIEYLETSEKSKSKLGFKRVVHSVFNSPLIFLQCLEEIDAKYCDQFYEYLQECI</sequence>
<organism evidence="1 2">
    <name type="scientific">Capnocytophaga felis</name>
    <dbReference type="NCBI Taxonomy" id="2267611"/>
    <lineage>
        <taxon>Bacteria</taxon>
        <taxon>Pseudomonadati</taxon>
        <taxon>Bacteroidota</taxon>
        <taxon>Flavobacteriia</taxon>
        <taxon>Flavobacteriales</taxon>
        <taxon>Flavobacteriaceae</taxon>
        <taxon>Capnocytophaga</taxon>
    </lineage>
</organism>
<evidence type="ECO:0000313" key="1">
    <source>
        <dbReference type="EMBL" id="GET45359.1"/>
    </source>
</evidence>
<keyword evidence="2" id="KW-1185">Reference proteome</keyword>
<dbReference type="AlphaFoldDB" id="A0A5M4B6Z3"/>
<dbReference type="Proteomes" id="UP000398217">
    <property type="component" value="Unassembled WGS sequence"/>
</dbReference>
<evidence type="ECO:0000313" key="2">
    <source>
        <dbReference type="Proteomes" id="UP000398217"/>
    </source>
</evidence>
<proteinExistence type="predicted"/>